<proteinExistence type="predicted"/>
<keyword evidence="3" id="KW-1185">Reference proteome</keyword>
<accession>A0A177B409</accession>
<sequence length="178" mass="19919">MHEQNRKSNNSVPKIKKRYSSGRPKIGDSDFEVSKKPSPMIVCSFCLSTLARGKLHSCTQAMRVNNIQVLAESGSLKVGIDGVCLSLLNADEETTFKRQIYSAKKRKDASVNKLLILAIIPDIPKNYSSACGKLRTIGNLIELYSTWKIAEAKKKFAKKFGNVIHPPIFEEDNKKYLT</sequence>
<feature type="region of interest" description="Disordered" evidence="1">
    <location>
        <begin position="1"/>
        <end position="32"/>
    </location>
</feature>
<dbReference type="EMBL" id="LWCA01000349">
    <property type="protein sequence ID" value="OAF69019.1"/>
    <property type="molecule type" value="Genomic_DNA"/>
</dbReference>
<evidence type="ECO:0000313" key="3">
    <source>
        <dbReference type="Proteomes" id="UP000078046"/>
    </source>
</evidence>
<organism evidence="2 3">
    <name type="scientific">Intoshia linei</name>
    <dbReference type="NCBI Taxonomy" id="1819745"/>
    <lineage>
        <taxon>Eukaryota</taxon>
        <taxon>Metazoa</taxon>
        <taxon>Spiralia</taxon>
        <taxon>Lophotrochozoa</taxon>
        <taxon>Mesozoa</taxon>
        <taxon>Orthonectida</taxon>
        <taxon>Rhopaluridae</taxon>
        <taxon>Intoshia</taxon>
    </lineage>
</organism>
<dbReference type="Proteomes" id="UP000078046">
    <property type="component" value="Unassembled WGS sequence"/>
</dbReference>
<gene>
    <name evidence="2" type="ORF">A3Q56_03221</name>
</gene>
<evidence type="ECO:0000256" key="1">
    <source>
        <dbReference type="SAM" id="MobiDB-lite"/>
    </source>
</evidence>
<reference evidence="2 3" key="1">
    <citation type="submission" date="2016-04" db="EMBL/GenBank/DDBJ databases">
        <title>The genome of Intoshia linei affirms orthonectids as highly simplified spiralians.</title>
        <authorList>
            <person name="Mikhailov K.V."/>
            <person name="Slusarev G.S."/>
            <person name="Nikitin M.A."/>
            <person name="Logacheva M.D."/>
            <person name="Penin A."/>
            <person name="Aleoshin V."/>
            <person name="Panchin Y.V."/>
        </authorList>
    </citation>
    <scope>NUCLEOTIDE SEQUENCE [LARGE SCALE GENOMIC DNA]</scope>
    <source>
        <strain evidence="2">Intl2013</strain>
        <tissue evidence="2">Whole animal</tissue>
    </source>
</reference>
<evidence type="ECO:0000313" key="2">
    <source>
        <dbReference type="EMBL" id="OAF69019.1"/>
    </source>
</evidence>
<protein>
    <submittedName>
        <fullName evidence="2">Uncharacterized protein</fullName>
    </submittedName>
</protein>
<dbReference type="AlphaFoldDB" id="A0A177B409"/>
<comment type="caution">
    <text evidence="2">The sequence shown here is derived from an EMBL/GenBank/DDBJ whole genome shotgun (WGS) entry which is preliminary data.</text>
</comment>
<name>A0A177B409_9BILA</name>